<comment type="caution">
    <text evidence="2">The sequence shown here is derived from an EMBL/GenBank/DDBJ whole genome shotgun (WGS) entry which is preliminary data.</text>
</comment>
<proteinExistence type="predicted"/>
<evidence type="ECO:0000313" key="3">
    <source>
        <dbReference type="Proteomes" id="UP000559256"/>
    </source>
</evidence>
<gene>
    <name evidence="2" type="ORF">D9758_012883</name>
</gene>
<feature type="region of interest" description="Disordered" evidence="1">
    <location>
        <begin position="1"/>
        <end position="30"/>
    </location>
</feature>
<dbReference type="OrthoDB" id="3252135at2759"/>
<feature type="compositionally biased region" description="Pro residues" evidence="1">
    <location>
        <begin position="340"/>
        <end position="349"/>
    </location>
</feature>
<evidence type="ECO:0000256" key="1">
    <source>
        <dbReference type="SAM" id="MobiDB-lite"/>
    </source>
</evidence>
<reference evidence="2 3" key="1">
    <citation type="journal article" date="2020" name="ISME J.">
        <title>Uncovering the hidden diversity of litter-decomposition mechanisms in mushroom-forming fungi.</title>
        <authorList>
            <person name="Floudas D."/>
            <person name="Bentzer J."/>
            <person name="Ahren D."/>
            <person name="Johansson T."/>
            <person name="Persson P."/>
            <person name="Tunlid A."/>
        </authorList>
    </citation>
    <scope>NUCLEOTIDE SEQUENCE [LARGE SCALE GENOMIC DNA]</scope>
    <source>
        <strain evidence="2 3">CBS 291.85</strain>
    </source>
</reference>
<keyword evidence="3" id="KW-1185">Reference proteome</keyword>
<feature type="region of interest" description="Disordered" evidence="1">
    <location>
        <begin position="338"/>
        <end position="358"/>
    </location>
</feature>
<dbReference type="AlphaFoldDB" id="A0A8H5CNR4"/>
<evidence type="ECO:0000313" key="2">
    <source>
        <dbReference type="EMBL" id="KAF5344002.1"/>
    </source>
</evidence>
<name>A0A8H5CNR4_9AGAR</name>
<organism evidence="2 3">
    <name type="scientific">Tetrapyrgos nigripes</name>
    <dbReference type="NCBI Taxonomy" id="182062"/>
    <lineage>
        <taxon>Eukaryota</taxon>
        <taxon>Fungi</taxon>
        <taxon>Dikarya</taxon>
        <taxon>Basidiomycota</taxon>
        <taxon>Agaricomycotina</taxon>
        <taxon>Agaricomycetes</taxon>
        <taxon>Agaricomycetidae</taxon>
        <taxon>Agaricales</taxon>
        <taxon>Marasmiineae</taxon>
        <taxon>Marasmiaceae</taxon>
        <taxon>Tetrapyrgos</taxon>
    </lineage>
</organism>
<protein>
    <submittedName>
        <fullName evidence="2">Uncharacterized protein</fullName>
    </submittedName>
</protein>
<dbReference type="EMBL" id="JAACJM010000130">
    <property type="protein sequence ID" value="KAF5344002.1"/>
    <property type="molecule type" value="Genomic_DNA"/>
</dbReference>
<accession>A0A8H5CNR4</accession>
<sequence>MIMTSQPGYHSSPSPPSYADAFPVPDYTTDPAQNEQRIEYRHRPRDLSSLPSGIYVQKHADVTVVLNNQEDGVSVPVYGRRVPANGTLLFDDSESITEVTVQIKGRVEFLSIAQGFSTTDITDDPITLFNSTATPDISASSCPNSLSFSCVFPRTVRYGDKDYPIPPSHYILLPGETNIEYARCAYSLVFNIYRIRSRRAAFLGRSRRHLELDIEYRPRSRPPRPIIFDRSLFATIKSCPEEWQQFTYVIFPKPGTNLDPLSCQVTGTRSTLSKLVPNQSAVAYSNSHSGSSNTSSEISPRALFETLPIRMTLLRQIVLEINGSRIAKQFPLGDSKLVAIPPPAPPPPTGSRTSRSANGYQENLNWEGEIRVELEEVCPSFNAGMVSVIDFVTLQIVKTNQSLYLPLRYGHPVRLVTDTWSDTADTYA</sequence>
<dbReference type="Proteomes" id="UP000559256">
    <property type="component" value="Unassembled WGS sequence"/>
</dbReference>